<dbReference type="InterPro" id="IPR050253">
    <property type="entry name" value="Seed_Storage-Functional"/>
</dbReference>
<protein>
    <recommendedName>
        <fullName evidence="7">Cupin type-1 domain-containing protein</fullName>
    </recommendedName>
</protein>
<dbReference type="Pfam" id="PF00190">
    <property type="entry name" value="Cupin_1"/>
    <property type="match status" value="2"/>
</dbReference>
<reference evidence="8" key="1">
    <citation type="submission" date="2023-05" db="EMBL/GenBank/DDBJ databases">
        <title>Nepenthes gracilis genome sequencing.</title>
        <authorList>
            <person name="Fukushima K."/>
        </authorList>
    </citation>
    <scope>NUCLEOTIDE SEQUENCE</scope>
    <source>
        <strain evidence="8">SING2019-196</strain>
    </source>
</reference>
<comment type="subunit">
    <text evidence="5">Hexamer; each subunit is composed of an acidic and a basic chain derived from a single precursor and linked by a disulfide bond.</text>
</comment>
<feature type="domain" description="Cupin type-1" evidence="7">
    <location>
        <begin position="184"/>
        <end position="333"/>
    </location>
</feature>
<name>A0AAD3THE4_NEPGR</name>
<keyword evidence="3 5" id="KW-0708">Seed storage protein</keyword>
<accession>A0AAD3THE4</accession>
<evidence type="ECO:0000259" key="7">
    <source>
        <dbReference type="SMART" id="SM00835"/>
    </source>
</evidence>
<sequence>MGVTIPGCQETYQSESRSERGSERLRDEHQKIRRFREGDVFAMPAGVAKWIYNDGDSPAICVTLYDISSSHNQLDQNLRNFYLAGNPQQRDFGSERRRRSYEEGNNIFTGFDQDLLADAYGVSVETINKLQGVNDNRGNIVRVERSLEVLRPEWRLEEEEIREERRRESENGIEETFCTIKLIENTNNPSMADLFNPRGGRITTIDSKKLTILDYLQLSAERVVLYRDAIMAPHWHVNAHSVVYVTRGSGRIQVANDNGRLVFDQQVQEGQLLVIPQNFVAVKKASSEGLEFIAFKTNGHAIGSTLAGEGSAMRGMPMEVLMNSFRVSRKDARQLKYGRREMVVFGPRRLARSREGEDPFSIV</sequence>
<evidence type="ECO:0000256" key="3">
    <source>
        <dbReference type="ARBA" id="ARBA00023129"/>
    </source>
</evidence>
<dbReference type="SUPFAM" id="SSF51182">
    <property type="entry name" value="RmlC-like cupins"/>
    <property type="match status" value="1"/>
</dbReference>
<dbReference type="InterPro" id="IPR006045">
    <property type="entry name" value="Cupin_1"/>
</dbReference>
<comment type="function">
    <text evidence="5">Seed storage protein.</text>
</comment>
<keyword evidence="9" id="KW-1185">Reference proteome</keyword>
<dbReference type="InterPro" id="IPR006044">
    <property type="entry name" value="11S_seedstore_pln"/>
</dbReference>
<dbReference type="Proteomes" id="UP001279734">
    <property type="component" value="Unassembled WGS sequence"/>
</dbReference>
<comment type="similarity">
    <text evidence="1 5">Belongs to the 11S seed storage protein (globulins) family.</text>
</comment>
<evidence type="ECO:0000256" key="2">
    <source>
        <dbReference type="ARBA" id="ARBA00022761"/>
    </source>
</evidence>
<dbReference type="PROSITE" id="PS00305">
    <property type="entry name" value="11S_SEED_STORAGE"/>
    <property type="match status" value="1"/>
</dbReference>
<gene>
    <name evidence="8" type="ORF">Nepgr_031072</name>
</gene>
<dbReference type="GO" id="GO:0045735">
    <property type="term" value="F:nutrient reservoir activity"/>
    <property type="evidence" value="ECO:0007669"/>
    <property type="project" value="UniProtKB-KW"/>
</dbReference>
<evidence type="ECO:0000256" key="5">
    <source>
        <dbReference type="RuleBase" id="RU003681"/>
    </source>
</evidence>
<dbReference type="InterPro" id="IPR014710">
    <property type="entry name" value="RmlC-like_jellyroll"/>
</dbReference>
<dbReference type="Gene3D" id="2.60.120.10">
    <property type="entry name" value="Jelly Rolls"/>
    <property type="match status" value="2"/>
</dbReference>
<keyword evidence="4 5" id="KW-1015">Disulfide bond</keyword>
<comment type="caution">
    <text evidence="8">The sequence shown here is derived from an EMBL/GenBank/DDBJ whole genome shotgun (WGS) entry which is preliminary data.</text>
</comment>
<proteinExistence type="inferred from homology"/>
<dbReference type="CDD" id="cd02243">
    <property type="entry name" value="cupin_11S_legumin_C"/>
    <property type="match status" value="1"/>
</dbReference>
<dbReference type="FunFam" id="2.60.120.10:FF:000073">
    <property type="entry name" value="Glycinin G1"/>
    <property type="match status" value="1"/>
</dbReference>
<dbReference type="InterPro" id="IPR011051">
    <property type="entry name" value="RmlC_Cupin_sf"/>
</dbReference>
<organism evidence="8 9">
    <name type="scientific">Nepenthes gracilis</name>
    <name type="common">Slender pitcher plant</name>
    <dbReference type="NCBI Taxonomy" id="150966"/>
    <lineage>
        <taxon>Eukaryota</taxon>
        <taxon>Viridiplantae</taxon>
        <taxon>Streptophyta</taxon>
        <taxon>Embryophyta</taxon>
        <taxon>Tracheophyta</taxon>
        <taxon>Spermatophyta</taxon>
        <taxon>Magnoliopsida</taxon>
        <taxon>eudicotyledons</taxon>
        <taxon>Gunneridae</taxon>
        <taxon>Pentapetalae</taxon>
        <taxon>Caryophyllales</taxon>
        <taxon>Nepenthaceae</taxon>
        <taxon>Nepenthes</taxon>
    </lineage>
</organism>
<evidence type="ECO:0000256" key="6">
    <source>
        <dbReference type="SAM" id="MobiDB-lite"/>
    </source>
</evidence>
<evidence type="ECO:0000256" key="4">
    <source>
        <dbReference type="ARBA" id="ARBA00023157"/>
    </source>
</evidence>
<feature type="domain" description="Cupin type-1" evidence="7">
    <location>
        <begin position="9"/>
        <end position="128"/>
    </location>
</feature>
<evidence type="ECO:0000256" key="1">
    <source>
        <dbReference type="ARBA" id="ARBA00007178"/>
    </source>
</evidence>
<dbReference type="PRINTS" id="PR00439">
    <property type="entry name" value="11SGLOBULIN"/>
</dbReference>
<dbReference type="AlphaFoldDB" id="A0AAD3THE4"/>
<evidence type="ECO:0000313" key="9">
    <source>
        <dbReference type="Proteomes" id="UP001279734"/>
    </source>
</evidence>
<dbReference type="InterPro" id="IPR022379">
    <property type="entry name" value="11S_seedstore_CS"/>
</dbReference>
<dbReference type="CDD" id="cd02242">
    <property type="entry name" value="cupin_11S_legumin_N"/>
    <property type="match status" value="1"/>
</dbReference>
<evidence type="ECO:0000313" key="8">
    <source>
        <dbReference type="EMBL" id="GMH29229.1"/>
    </source>
</evidence>
<dbReference type="SMART" id="SM00835">
    <property type="entry name" value="Cupin_1"/>
    <property type="match status" value="2"/>
</dbReference>
<keyword evidence="2 5" id="KW-0758">Storage protein</keyword>
<feature type="region of interest" description="Disordered" evidence="6">
    <location>
        <begin position="1"/>
        <end position="26"/>
    </location>
</feature>
<dbReference type="PANTHER" id="PTHR31189">
    <property type="entry name" value="OS03G0336100 PROTEIN-RELATED"/>
    <property type="match status" value="1"/>
</dbReference>
<dbReference type="EMBL" id="BSYO01000036">
    <property type="protein sequence ID" value="GMH29229.1"/>
    <property type="molecule type" value="Genomic_DNA"/>
</dbReference>
<feature type="compositionally biased region" description="Basic and acidic residues" evidence="6">
    <location>
        <begin position="16"/>
        <end position="26"/>
    </location>
</feature>
<dbReference type="PANTHER" id="PTHR31189:SF76">
    <property type="entry name" value="11S GLOBULIN SUBUNIT BETA-LIKE"/>
    <property type="match status" value="1"/>
</dbReference>